<comment type="caution">
    <text evidence="2">The sequence shown here is derived from an EMBL/GenBank/DDBJ whole genome shotgun (WGS) entry which is preliminary data.</text>
</comment>
<accession>M5RMS2</accession>
<feature type="domain" description="Novel STAND NTPase 1" evidence="1">
    <location>
        <begin position="35"/>
        <end position="183"/>
    </location>
</feature>
<dbReference type="RefSeq" id="WP_008705969.1">
    <property type="nucleotide sequence ID" value="NZ_ANOG01000926.1"/>
</dbReference>
<organism evidence="2 3">
    <name type="scientific">Rhodopirellula maiorica SM1</name>
    <dbReference type="NCBI Taxonomy" id="1265738"/>
    <lineage>
        <taxon>Bacteria</taxon>
        <taxon>Pseudomonadati</taxon>
        <taxon>Planctomycetota</taxon>
        <taxon>Planctomycetia</taxon>
        <taxon>Pirellulales</taxon>
        <taxon>Pirellulaceae</taxon>
        <taxon>Novipirellula</taxon>
    </lineage>
</organism>
<dbReference type="AlphaFoldDB" id="M5RMS2"/>
<dbReference type="Pfam" id="PF20703">
    <property type="entry name" value="nSTAND1"/>
    <property type="match status" value="1"/>
</dbReference>
<dbReference type="InterPro" id="IPR027417">
    <property type="entry name" value="P-loop_NTPase"/>
</dbReference>
<evidence type="ECO:0000313" key="2">
    <source>
        <dbReference type="EMBL" id="EMI16687.1"/>
    </source>
</evidence>
<dbReference type="PATRIC" id="fig|1265738.3.peg.6364"/>
<dbReference type="SUPFAM" id="SSF52540">
    <property type="entry name" value="P-loop containing nucleoside triphosphate hydrolases"/>
    <property type="match status" value="1"/>
</dbReference>
<dbReference type="EMBL" id="ANOG01000926">
    <property type="protein sequence ID" value="EMI16687.1"/>
    <property type="molecule type" value="Genomic_DNA"/>
</dbReference>
<gene>
    <name evidence="2" type="ORF">RMSM_06384</name>
</gene>
<dbReference type="InterPro" id="IPR049052">
    <property type="entry name" value="nSTAND1"/>
</dbReference>
<name>M5RMS2_9BACT</name>
<sequence length="255" mass="29493">MDFHASNPFCTRIVRPGAIEYQFESLVAQQVDAEHVFDDLVQRISDAPLHLITGPHGSGKSTLIRALVPRLMHRFTKVVEVQLHQPPSQSVSLDHVSCRRWFAAATERSIHQRKMAQCVAEKQREARTESQHRGLLIIDGLEQLSWWSVAYVRRRAKRWGQTVLATSHRSHRGFATLRDTTLDSNTILELTEWLIASLAESEQTQVRRELLRRALGPQTNLRDLWFDLYDLIETSRRQQYARSLERRDRSIAPSP</sequence>
<dbReference type="Gene3D" id="3.40.50.300">
    <property type="entry name" value="P-loop containing nucleotide triphosphate hydrolases"/>
    <property type="match status" value="1"/>
</dbReference>
<keyword evidence="3" id="KW-1185">Reference proteome</keyword>
<proteinExistence type="predicted"/>
<dbReference type="OrthoDB" id="282562at2"/>
<protein>
    <recommendedName>
        <fullName evidence="1">Novel STAND NTPase 1 domain-containing protein</fullName>
    </recommendedName>
</protein>
<reference evidence="2 3" key="1">
    <citation type="journal article" date="2013" name="Mar. Genomics">
        <title>Expression of sulfatases in Rhodopirellula baltica and the diversity of sulfatases in the genus Rhodopirellula.</title>
        <authorList>
            <person name="Wegner C.E."/>
            <person name="Richter-Heitmann T."/>
            <person name="Klindworth A."/>
            <person name="Klockow C."/>
            <person name="Richter M."/>
            <person name="Achstetter T."/>
            <person name="Glockner F.O."/>
            <person name="Harder J."/>
        </authorList>
    </citation>
    <scope>NUCLEOTIDE SEQUENCE [LARGE SCALE GENOMIC DNA]</scope>
    <source>
        <strain evidence="2 3">SM1</strain>
    </source>
</reference>
<dbReference type="Proteomes" id="UP000011991">
    <property type="component" value="Unassembled WGS sequence"/>
</dbReference>
<evidence type="ECO:0000259" key="1">
    <source>
        <dbReference type="Pfam" id="PF20703"/>
    </source>
</evidence>
<evidence type="ECO:0000313" key="3">
    <source>
        <dbReference type="Proteomes" id="UP000011991"/>
    </source>
</evidence>
<dbReference type="CDD" id="cd00267">
    <property type="entry name" value="ABC_ATPase"/>
    <property type="match status" value="1"/>
</dbReference>